<dbReference type="GO" id="GO:0004815">
    <property type="term" value="F:aspartate-tRNA ligase activity"/>
    <property type="evidence" value="ECO:0007669"/>
    <property type="project" value="UniProtKB-UniRule"/>
</dbReference>
<dbReference type="eggNOG" id="COG0017">
    <property type="taxonomic scope" value="Bacteria"/>
</dbReference>
<feature type="binding site" evidence="9">
    <location>
        <begin position="429"/>
        <end position="432"/>
    </location>
    <ligand>
        <name>ATP</name>
        <dbReference type="ChEBI" id="CHEBI:30616"/>
    </ligand>
</feature>
<comment type="catalytic activity">
    <reaction evidence="9">
        <text>tRNA(Asx) + L-aspartate + ATP = L-aspartyl-tRNA(Asx) + AMP + diphosphate</text>
        <dbReference type="Rhea" id="RHEA:18349"/>
        <dbReference type="Rhea" id="RHEA-COMP:9710"/>
        <dbReference type="Rhea" id="RHEA-COMP:9711"/>
        <dbReference type="ChEBI" id="CHEBI:29991"/>
        <dbReference type="ChEBI" id="CHEBI:30616"/>
        <dbReference type="ChEBI" id="CHEBI:33019"/>
        <dbReference type="ChEBI" id="CHEBI:78442"/>
        <dbReference type="ChEBI" id="CHEBI:78516"/>
        <dbReference type="ChEBI" id="CHEBI:456215"/>
        <dbReference type="EC" id="6.1.1.23"/>
    </reaction>
</comment>
<dbReference type="KEGG" id="scd:Spica_0990"/>
<sequence length="458" mass="50966">MRVLAKAVTDIARKDVARTDSVQKAASRLEPGQAVELSGWVHRIRELGGVSFIMLRDRSGLVQLVLEEKTDLTLESVITVQGLAALNDKAPGGAEVRVQNLRVLSRAEPDLPFPVNGDVTKIGLDVILDNRPLSLRNPRIRSIFRVQSTIIEAFAEYLRKENFTEIKTSKLIGSGTEGGTGLFEVDYFDKKVYLAQSPQFYKQTMIASGLERVFEIAPAYRAEKHDTPRHLNEYVSLDVEMAFISSEADLIELEKHLLAHIFEALARTNAEDLALWNATVPDPDSVFKAPTIAHDEGLELARSEASRGGSTAGVSSKSGGGQSFFEISPEVERLLCAWAGREKGIELVFVNQFPRRHRPFYTYPSSATHTMSFDALFRGLEITTGGRRQEQYQALLDVLPRFGLKAEDLKDYLMVFKYGCPPHGGFAIGCERLTQKVLGLTNVKEASLFPRDRRRVSP</sequence>
<feature type="binding site" evidence="9">
    <location>
        <position position="177"/>
    </location>
    <ligand>
        <name>L-aspartate</name>
        <dbReference type="ChEBI" id="CHEBI:29991"/>
    </ligand>
</feature>
<keyword evidence="5 9" id="KW-0547">Nucleotide-binding</keyword>
<dbReference type="Gene3D" id="3.30.930.10">
    <property type="entry name" value="Bira Bifunctional Protein, Domain 2"/>
    <property type="match status" value="1"/>
</dbReference>
<feature type="region of interest" description="Aspartate" evidence="9">
    <location>
        <begin position="199"/>
        <end position="202"/>
    </location>
</feature>
<gene>
    <name evidence="9" type="primary">aspS</name>
    <name evidence="11" type="ordered locus">Spica_0990</name>
</gene>
<dbReference type="OrthoDB" id="9802326at2"/>
<accession>F8F2M5</accession>
<dbReference type="GO" id="GO:0017101">
    <property type="term" value="C:aminoacyl-tRNA synthetase multienzyme complex"/>
    <property type="evidence" value="ECO:0007669"/>
    <property type="project" value="TreeGrafter"/>
</dbReference>
<dbReference type="NCBIfam" id="TIGR00458">
    <property type="entry name" value="aspS_nondisc"/>
    <property type="match status" value="1"/>
</dbReference>
<keyword evidence="6 9" id="KW-0067">ATP-binding</keyword>
<dbReference type="AlphaFoldDB" id="F8F2M5"/>
<name>F8F2M5_GRAC1</name>
<dbReference type="GO" id="GO:0006422">
    <property type="term" value="P:aspartyl-tRNA aminoacylation"/>
    <property type="evidence" value="ECO:0007669"/>
    <property type="project" value="UniProtKB-UniRule"/>
</dbReference>
<evidence type="ECO:0000256" key="7">
    <source>
        <dbReference type="ARBA" id="ARBA00022917"/>
    </source>
</evidence>
<evidence type="ECO:0000256" key="6">
    <source>
        <dbReference type="ARBA" id="ARBA00022840"/>
    </source>
</evidence>
<dbReference type="SUPFAM" id="SSF50249">
    <property type="entry name" value="Nucleic acid-binding proteins"/>
    <property type="match status" value="1"/>
</dbReference>
<keyword evidence="3 9" id="KW-0963">Cytoplasm</keyword>
<keyword evidence="7 9" id="KW-0648">Protein biosynthesis</keyword>
<feature type="binding site" evidence="9">
    <location>
        <position position="381"/>
    </location>
    <ligand>
        <name>ATP</name>
        <dbReference type="ChEBI" id="CHEBI:30616"/>
    </ligand>
</feature>
<evidence type="ECO:0000256" key="2">
    <source>
        <dbReference type="ARBA" id="ARBA00005312"/>
    </source>
</evidence>
<dbReference type="InterPro" id="IPR006195">
    <property type="entry name" value="aa-tRNA-synth_II"/>
</dbReference>
<proteinExistence type="inferred from homology"/>
<feature type="binding site" evidence="9">
    <location>
        <position position="221"/>
    </location>
    <ligand>
        <name>L-aspartate</name>
        <dbReference type="ChEBI" id="CHEBI:29991"/>
    </ligand>
</feature>
<dbReference type="PRINTS" id="PR01042">
    <property type="entry name" value="TRNASYNTHASP"/>
</dbReference>
<evidence type="ECO:0000259" key="10">
    <source>
        <dbReference type="PROSITE" id="PS50862"/>
    </source>
</evidence>
<reference evidence="12" key="1">
    <citation type="journal article" date="2013" name="Stand. Genomic Sci.">
        <title>Genome sequence of the thermophilic fresh-water bacterium Spirochaeta caldaria type strain (H1(T)), reclassification of Spirochaeta caldaria, Spirochaeta stenostrepta, and Spirochaeta zuelzerae in the genus Treponema as Treponema caldaria comb. nov., Treponema stenostrepta comb. nov., and Treponema zuelzerae comb. nov., and emendation of the genus Treponema.</title>
        <authorList>
            <person name="Abt B."/>
            <person name="Goker M."/>
            <person name="Scheuner C."/>
            <person name="Han C."/>
            <person name="Lu M."/>
            <person name="Misra M."/>
            <person name="Lapidus A."/>
            <person name="Nolan M."/>
            <person name="Lucas S."/>
            <person name="Hammon N."/>
            <person name="Deshpande S."/>
            <person name="Cheng J.F."/>
            <person name="Tapia R."/>
            <person name="Goodwin L.A."/>
            <person name="Pitluck S."/>
            <person name="Liolios K."/>
            <person name="Pagani I."/>
            <person name="Ivanova N."/>
            <person name="Mavromatis K."/>
            <person name="Mikhailova N."/>
            <person name="Huntemann M."/>
            <person name="Pati A."/>
            <person name="Chen A."/>
            <person name="Palaniappan K."/>
            <person name="Land M."/>
            <person name="Hauser L."/>
            <person name="Jeffries C.D."/>
            <person name="Rohde M."/>
            <person name="Spring S."/>
            <person name="Gronow S."/>
            <person name="Detter J.C."/>
            <person name="Bristow J."/>
            <person name="Eisen J.A."/>
            <person name="Markowitz V."/>
            <person name="Hugenholtz P."/>
            <person name="Kyrpides N.C."/>
            <person name="Woyke T."/>
            <person name="Klenk H.P."/>
        </authorList>
    </citation>
    <scope>NUCLEOTIDE SEQUENCE</scope>
    <source>
        <strain evidence="12">ATCC 51460 / DSM 7334 / H1</strain>
    </source>
</reference>
<dbReference type="EC" id="6.1.1.23" evidence="9"/>
<organism evidence="11 12">
    <name type="scientific">Gracilinema caldarium (strain ATCC 51460 / DSM 7334 / H1)</name>
    <name type="common">Treponema caldarium</name>
    <dbReference type="NCBI Taxonomy" id="744872"/>
    <lineage>
        <taxon>Bacteria</taxon>
        <taxon>Pseudomonadati</taxon>
        <taxon>Spirochaetota</taxon>
        <taxon>Spirochaetia</taxon>
        <taxon>Spirochaetales</taxon>
        <taxon>Breznakiellaceae</taxon>
        <taxon>Gracilinema</taxon>
    </lineage>
</organism>
<dbReference type="InterPro" id="IPR012340">
    <property type="entry name" value="NA-bd_OB-fold"/>
</dbReference>
<keyword evidence="8 9" id="KW-0030">Aminoacyl-tRNA synthetase</keyword>
<dbReference type="Gene3D" id="2.40.50.140">
    <property type="entry name" value="Nucleic acid-binding proteins"/>
    <property type="match status" value="1"/>
</dbReference>
<dbReference type="Pfam" id="PF01336">
    <property type="entry name" value="tRNA_anti-codon"/>
    <property type="match status" value="1"/>
</dbReference>
<evidence type="ECO:0000256" key="9">
    <source>
        <dbReference type="HAMAP-Rule" id="MF_02075"/>
    </source>
</evidence>
<dbReference type="InterPro" id="IPR004365">
    <property type="entry name" value="NA-bd_OB_tRNA"/>
</dbReference>
<dbReference type="HAMAP" id="MF_02075">
    <property type="entry name" value="Asp_tRNA_synth_type2"/>
    <property type="match status" value="1"/>
</dbReference>
<dbReference type="InterPro" id="IPR045864">
    <property type="entry name" value="aa-tRNA-synth_II/BPL/LPL"/>
</dbReference>
<dbReference type="STRING" id="744872.Spica_0990"/>
<dbReference type="GO" id="GO:0005524">
    <property type="term" value="F:ATP binding"/>
    <property type="evidence" value="ECO:0007669"/>
    <property type="project" value="UniProtKB-UniRule"/>
</dbReference>
<evidence type="ECO:0000256" key="1">
    <source>
        <dbReference type="ARBA" id="ARBA00004496"/>
    </source>
</evidence>
<keyword evidence="4 9" id="KW-0436">Ligase</keyword>
<dbReference type="InterPro" id="IPR002312">
    <property type="entry name" value="Asp/Asn-tRNA-synth_IIb"/>
</dbReference>
<evidence type="ECO:0000313" key="11">
    <source>
        <dbReference type="EMBL" id="AEJ19140.1"/>
    </source>
</evidence>
<evidence type="ECO:0000256" key="3">
    <source>
        <dbReference type="ARBA" id="ARBA00022490"/>
    </source>
</evidence>
<dbReference type="GO" id="GO:0050560">
    <property type="term" value="F:aspartate-tRNA(Asn) ligase activity"/>
    <property type="evidence" value="ECO:0007669"/>
    <property type="project" value="UniProtKB-EC"/>
</dbReference>
<dbReference type="Proteomes" id="UP000000503">
    <property type="component" value="Chromosome"/>
</dbReference>
<dbReference type="GO" id="GO:0003723">
    <property type="term" value="F:RNA binding"/>
    <property type="evidence" value="ECO:0007669"/>
    <property type="project" value="TreeGrafter"/>
</dbReference>
<feature type="domain" description="Aminoacyl-transfer RNA synthetases class-II family profile" evidence="10">
    <location>
        <begin position="144"/>
        <end position="458"/>
    </location>
</feature>
<dbReference type="RefSeq" id="WP_013968451.1">
    <property type="nucleotide sequence ID" value="NC_015732.1"/>
</dbReference>
<dbReference type="PROSITE" id="PS50862">
    <property type="entry name" value="AA_TRNA_LIGASE_II"/>
    <property type="match status" value="1"/>
</dbReference>
<protein>
    <recommendedName>
        <fullName evidence="9">Aspartate--tRNA(Asp/Asn) ligase</fullName>
        <ecNumber evidence="9">6.1.1.23</ecNumber>
    </recommendedName>
    <alternativeName>
        <fullName evidence="9">Aspartyl-tRNA synthetase</fullName>
        <shortName evidence="9">AspRS</shortName>
    </alternativeName>
    <alternativeName>
        <fullName evidence="9">Non-discriminating aspartyl-tRNA synthetase</fullName>
        <shortName evidence="9">ND-AspRS</shortName>
    </alternativeName>
</protein>
<feature type="site" description="Important for tRNA non-discrimination" evidence="9">
    <location>
        <position position="91"/>
    </location>
</feature>
<dbReference type="SUPFAM" id="SSF55681">
    <property type="entry name" value="Class II aaRS and biotin synthetases"/>
    <property type="match status" value="1"/>
</dbReference>
<evidence type="ECO:0000313" key="12">
    <source>
        <dbReference type="Proteomes" id="UP000000503"/>
    </source>
</evidence>
<feature type="binding site" evidence="9">
    <location>
        <begin position="221"/>
        <end position="223"/>
    </location>
    <ligand>
        <name>ATP</name>
        <dbReference type="ChEBI" id="CHEBI:30616"/>
    </ligand>
</feature>
<comment type="subunit">
    <text evidence="9">Homodimer.</text>
</comment>
<evidence type="ECO:0000256" key="8">
    <source>
        <dbReference type="ARBA" id="ARBA00023146"/>
    </source>
</evidence>
<dbReference type="GO" id="GO:0005829">
    <property type="term" value="C:cytosol"/>
    <property type="evidence" value="ECO:0007669"/>
    <property type="project" value="TreeGrafter"/>
</dbReference>
<feature type="binding site" evidence="9">
    <location>
        <position position="384"/>
    </location>
    <ligand>
        <name>L-aspartate</name>
        <dbReference type="ChEBI" id="CHEBI:29991"/>
    </ligand>
</feature>
<keyword evidence="12" id="KW-1185">Reference proteome</keyword>
<dbReference type="NCBIfam" id="NF003483">
    <property type="entry name" value="PRK05159.1"/>
    <property type="match status" value="1"/>
</dbReference>
<dbReference type="HOGENOM" id="CLU_004553_2_1_12"/>
<dbReference type="EMBL" id="CP002868">
    <property type="protein sequence ID" value="AEJ19140.1"/>
    <property type="molecule type" value="Genomic_DNA"/>
</dbReference>
<comment type="function">
    <text evidence="9">Aspartyl-tRNA synthetase with relaxed tRNA specificity since it is able to aspartylate not only its cognate tRNA(Asp) but also tRNA(Asn). Reaction proceeds in two steps: L-aspartate is first activated by ATP to form Asp-AMP and then transferred to the acceptor end of tRNA(Asp/Asn).</text>
</comment>
<feature type="binding site" evidence="9">
    <location>
        <position position="388"/>
    </location>
    <ligand>
        <name>L-aspartate</name>
        <dbReference type="ChEBI" id="CHEBI:29991"/>
    </ligand>
</feature>
<dbReference type="Pfam" id="PF00152">
    <property type="entry name" value="tRNA-synt_2"/>
    <property type="match status" value="1"/>
</dbReference>
<evidence type="ECO:0000256" key="5">
    <source>
        <dbReference type="ARBA" id="ARBA00022741"/>
    </source>
</evidence>
<dbReference type="InterPro" id="IPR004364">
    <property type="entry name" value="Aa-tRNA-synt_II"/>
</dbReference>
<comment type="subcellular location">
    <subcellularLocation>
        <location evidence="1 9">Cytoplasm</location>
    </subcellularLocation>
</comment>
<evidence type="ECO:0000256" key="4">
    <source>
        <dbReference type="ARBA" id="ARBA00022598"/>
    </source>
</evidence>
<dbReference type="InterPro" id="IPR004523">
    <property type="entry name" value="Asp-tRNA_synthase_2"/>
</dbReference>
<dbReference type="PANTHER" id="PTHR43450:SF1">
    <property type="entry name" value="ASPARTATE--TRNA LIGASE, CYTOPLASMIC"/>
    <property type="match status" value="1"/>
</dbReference>
<comment type="similarity">
    <text evidence="2 9">Belongs to the class-II aminoacyl-tRNA synthetase family. Type 2 subfamily.</text>
</comment>
<feature type="binding site" evidence="9">
    <location>
        <begin position="229"/>
        <end position="231"/>
    </location>
    <ligand>
        <name>ATP</name>
        <dbReference type="ChEBI" id="CHEBI:30616"/>
    </ligand>
</feature>
<dbReference type="PANTHER" id="PTHR43450">
    <property type="entry name" value="ASPARTYL-TRNA SYNTHETASE"/>
    <property type="match status" value="1"/>
</dbReference>